<organism evidence="1 2">
    <name type="scientific">Caerostris extrusa</name>
    <name type="common">Bark spider</name>
    <name type="synonym">Caerostris bankana</name>
    <dbReference type="NCBI Taxonomy" id="172846"/>
    <lineage>
        <taxon>Eukaryota</taxon>
        <taxon>Metazoa</taxon>
        <taxon>Ecdysozoa</taxon>
        <taxon>Arthropoda</taxon>
        <taxon>Chelicerata</taxon>
        <taxon>Arachnida</taxon>
        <taxon>Araneae</taxon>
        <taxon>Araneomorphae</taxon>
        <taxon>Entelegynae</taxon>
        <taxon>Araneoidea</taxon>
        <taxon>Araneidae</taxon>
        <taxon>Caerostris</taxon>
    </lineage>
</organism>
<dbReference type="EMBL" id="BPLR01011988">
    <property type="protein sequence ID" value="GIY50503.1"/>
    <property type="molecule type" value="Genomic_DNA"/>
</dbReference>
<protein>
    <submittedName>
        <fullName evidence="1">Uncharacterized protein</fullName>
    </submittedName>
</protein>
<accession>A0AAV4TV79</accession>
<reference evidence="1 2" key="1">
    <citation type="submission" date="2021-06" db="EMBL/GenBank/DDBJ databases">
        <title>Caerostris extrusa draft genome.</title>
        <authorList>
            <person name="Kono N."/>
            <person name="Arakawa K."/>
        </authorList>
    </citation>
    <scope>NUCLEOTIDE SEQUENCE [LARGE SCALE GENOMIC DNA]</scope>
</reference>
<dbReference type="Proteomes" id="UP001054945">
    <property type="component" value="Unassembled WGS sequence"/>
</dbReference>
<proteinExistence type="predicted"/>
<comment type="caution">
    <text evidence="1">The sequence shown here is derived from an EMBL/GenBank/DDBJ whole genome shotgun (WGS) entry which is preliminary data.</text>
</comment>
<keyword evidence="2" id="KW-1185">Reference proteome</keyword>
<sequence>MSANNNLYLPNAGFNKGRLQANLLQHAEENQLSSHVRSEQPKNHFAILQPVTTLPPRPMFPENFPPAIWNPWFIWPAPRFCPPTTVNNEEVYKNCMRSRLSHQQQRSNLPGERKIPFLSKANHKILRTMMVSQPLIIDDSGANSDDDKENSQ</sequence>
<evidence type="ECO:0000313" key="2">
    <source>
        <dbReference type="Proteomes" id="UP001054945"/>
    </source>
</evidence>
<gene>
    <name evidence="1" type="ORF">CEXT_140161</name>
</gene>
<dbReference type="AlphaFoldDB" id="A0AAV4TV79"/>
<name>A0AAV4TV79_CAEEX</name>
<evidence type="ECO:0000313" key="1">
    <source>
        <dbReference type="EMBL" id="GIY50503.1"/>
    </source>
</evidence>